<evidence type="ECO:0000313" key="1">
    <source>
        <dbReference type="EMBL" id="ELU35531.1"/>
    </source>
</evidence>
<dbReference type="AlphaFoldDB" id="L8WBH9"/>
<dbReference type="Proteomes" id="UP000011668">
    <property type="component" value="Unassembled WGS sequence"/>
</dbReference>
<accession>L8WBH9</accession>
<protein>
    <submittedName>
        <fullName evidence="1">Uncharacterized protein</fullName>
    </submittedName>
</protein>
<sequence>MDIARPLGHGRIDEGVAQRKCEWLDRVVDSHDELASSGTCIERGECVTRVDSSRCGLFGTEGFGRRE</sequence>
<keyword evidence="2" id="KW-1185">Reference proteome</keyword>
<comment type="caution">
    <text evidence="1">The sequence shown here is derived from an EMBL/GenBank/DDBJ whole genome shotgun (WGS) entry which is preliminary data.</text>
</comment>
<gene>
    <name evidence="1" type="ORF">AG1IA_10439</name>
</gene>
<organism evidence="1 2">
    <name type="scientific">Thanatephorus cucumeris (strain AG1-IA)</name>
    <name type="common">Rice sheath blight fungus</name>
    <name type="synonym">Rhizoctonia solani</name>
    <dbReference type="NCBI Taxonomy" id="983506"/>
    <lineage>
        <taxon>Eukaryota</taxon>
        <taxon>Fungi</taxon>
        <taxon>Dikarya</taxon>
        <taxon>Basidiomycota</taxon>
        <taxon>Agaricomycotina</taxon>
        <taxon>Agaricomycetes</taxon>
        <taxon>Cantharellales</taxon>
        <taxon>Ceratobasidiaceae</taxon>
        <taxon>Rhizoctonia</taxon>
        <taxon>Rhizoctonia solani AG-1</taxon>
    </lineage>
</organism>
<dbReference type="EMBL" id="AFRT01006263">
    <property type="protein sequence ID" value="ELU35531.1"/>
    <property type="molecule type" value="Genomic_DNA"/>
</dbReference>
<reference evidence="1 2" key="1">
    <citation type="journal article" date="2013" name="Nat. Commun.">
        <title>The evolution and pathogenic mechanisms of the rice sheath blight pathogen.</title>
        <authorList>
            <person name="Zheng A."/>
            <person name="Lin R."/>
            <person name="Xu L."/>
            <person name="Qin P."/>
            <person name="Tang C."/>
            <person name="Ai P."/>
            <person name="Zhang D."/>
            <person name="Liu Y."/>
            <person name="Sun Z."/>
            <person name="Feng H."/>
            <person name="Wang Y."/>
            <person name="Chen Y."/>
            <person name="Liang X."/>
            <person name="Fu R."/>
            <person name="Li Q."/>
            <person name="Zhang J."/>
            <person name="Yu X."/>
            <person name="Xie Z."/>
            <person name="Ding L."/>
            <person name="Guan P."/>
            <person name="Tang J."/>
            <person name="Liang Y."/>
            <person name="Wang S."/>
            <person name="Deng Q."/>
            <person name="Li S."/>
            <person name="Zhu J."/>
            <person name="Wang L."/>
            <person name="Liu H."/>
            <person name="Li P."/>
        </authorList>
    </citation>
    <scope>NUCLEOTIDE SEQUENCE [LARGE SCALE GENOMIC DNA]</scope>
    <source>
        <strain evidence="2">AG-1 IA</strain>
    </source>
</reference>
<name>L8WBH9_THACA</name>
<evidence type="ECO:0000313" key="2">
    <source>
        <dbReference type="Proteomes" id="UP000011668"/>
    </source>
</evidence>
<dbReference type="HOGENOM" id="CLU_2814180_0_0_1"/>
<proteinExistence type="predicted"/>